<evidence type="ECO:0000256" key="1">
    <source>
        <dbReference type="SAM" id="SignalP"/>
    </source>
</evidence>
<keyword evidence="1" id="KW-0732">Signal</keyword>
<protein>
    <submittedName>
        <fullName evidence="2">Uncharacterized protein</fullName>
    </submittedName>
</protein>
<comment type="caution">
    <text evidence="2">The sequence shown here is derived from an EMBL/GenBank/DDBJ whole genome shotgun (WGS) entry which is preliminary data.</text>
</comment>
<dbReference type="OrthoDB" id="2610142at2"/>
<keyword evidence="3" id="KW-1185">Reference proteome</keyword>
<dbReference type="Proteomes" id="UP000626244">
    <property type="component" value="Unassembled WGS sequence"/>
</dbReference>
<gene>
    <name evidence="2" type="ORF">GCM10007380_20270</name>
</gene>
<organism evidence="2 3">
    <name type="scientific">Gottfriedia solisilvae</name>
    <dbReference type="NCBI Taxonomy" id="1516104"/>
    <lineage>
        <taxon>Bacteria</taxon>
        <taxon>Bacillati</taxon>
        <taxon>Bacillota</taxon>
        <taxon>Bacilli</taxon>
        <taxon>Bacillales</taxon>
        <taxon>Bacillaceae</taxon>
        <taxon>Gottfriedia</taxon>
    </lineage>
</organism>
<dbReference type="EMBL" id="BMHB01000001">
    <property type="protein sequence ID" value="GGI13909.1"/>
    <property type="molecule type" value="Genomic_DNA"/>
</dbReference>
<name>A0A8J3EYH8_9BACI</name>
<feature type="chain" id="PRO_5039242103" evidence="1">
    <location>
        <begin position="21"/>
        <end position="168"/>
    </location>
</feature>
<evidence type="ECO:0000313" key="2">
    <source>
        <dbReference type="EMBL" id="GGI13909.1"/>
    </source>
</evidence>
<dbReference type="RefSeq" id="WP_087998394.1">
    <property type="nucleotide sequence ID" value="NZ_BMHB01000001.1"/>
</dbReference>
<evidence type="ECO:0000313" key="3">
    <source>
        <dbReference type="Proteomes" id="UP000626244"/>
    </source>
</evidence>
<reference evidence="3" key="1">
    <citation type="journal article" date="2019" name="Int. J. Syst. Evol. Microbiol.">
        <title>The Global Catalogue of Microorganisms (GCM) 10K type strain sequencing project: providing services to taxonomists for standard genome sequencing and annotation.</title>
        <authorList>
            <consortium name="The Broad Institute Genomics Platform"/>
            <consortium name="The Broad Institute Genome Sequencing Center for Infectious Disease"/>
            <person name="Wu L."/>
            <person name="Ma J."/>
        </authorList>
    </citation>
    <scope>NUCLEOTIDE SEQUENCE [LARGE SCALE GENOMIC DNA]</scope>
    <source>
        <strain evidence="3">CGMCC 1.14993</strain>
    </source>
</reference>
<proteinExistence type="predicted"/>
<sequence>MKKKIFATTFTAGIATALVATNGVMTTFAFSGTDAKKVEVIGQHHQISQIQDSPYMASKRTSQDMNDEEAIEIAKKAIEEKFKVSLNGMVASGTFCDRVDMEGTFYFVTFEDQKYTYSDAELIEAKENLKAGREIGIKWNDLYTASVNSKTGEIVEIEKNPTAPEGAN</sequence>
<accession>A0A8J3EYH8</accession>
<feature type="signal peptide" evidence="1">
    <location>
        <begin position="1"/>
        <end position="20"/>
    </location>
</feature>
<dbReference type="AlphaFoldDB" id="A0A8J3EYH8"/>